<dbReference type="OrthoDB" id="10497420at2759"/>
<evidence type="ECO:0000256" key="1">
    <source>
        <dbReference type="SAM" id="MobiDB-lite"/>
    </source>
</evidence>
<comment type="caution">
    <text evidence="3">The sequence shown here is derived from an EMBL/GenBank/DDBJ whole genome shotgun (WGS) entry which is preliminary data.</text>
</comment>
<feature type="signal peptide" evidence="2">
    <location>
        <begin position="1"/>
        <end position="22"/>
    </location>
</feature>
<evidence type="ECO:0000313" key="4">
    <source>
        <dbReference type="Proteomes" id="UP000291343"/>
    </source>
</evidence>
<evidence type="ECO:0000256" key="2">
    <source>
        <dbReference type="SAM" id="SignalP"/>
    </source>
</evidence>
<feature type="region of interest" description="Disordered" evidence="1">
    <location>
        <begin position="34"/>
        <end position="54"/>
    </location>
</feature>
<keyword evidence="4" id="KW-1185">Reference proteome</keyword>
<protein>
    <submittedName>
        <fullName evidence="3">Uncharacterized protein</fullName>
    </submittedName>
</protein>
<dbReference type="InParanoid" id="A0A482WT00"/>
<evidence type="ECO:0000313" key="3">
    <source>
        <dbReference type="EMBL" id="RZF36406.1"/>
    </source>
</evidence>
<name>A0A482WT00_LAOST</name>
<dbReference type="Proteomes" id="UP000291343">
    <property type="component" value="Unassembled WGS sequence"/>
</dbReference>
<dbReference type="EMBL" id="QKKF02026461">
    <property type="protein sequence ID" value="RZF36406.1"/>
    <property type="molecule type" value="Genomic_DNA"/>
</dbReference>
<dbReference type="AlphaFoldDB" id="A0A482WT00"/>
<gene>
    <name evidence="3" type="ORF">LSTR_LSTR003002</name>
</gene>
<proteinExistence type="predicted"/>
<feature type="compositionally biased region" description="Polar residues" evidence="1">
    <location>
        <begin position="35"/>
        <end position="54"/>
    </location>
</feature>
<feature type="chain" id="PRO_5019728961" evidence="2">
    <location>
        <begin position="23"/>
        <end position="189"/>
    </location>
</feature>
<organism evidence="3 4">
    <name type="scientific">Laodelphax striatellus</name>
    <name type="common">Small brown planthopper</name>
    <name type="synonym">Delphax striatella</name>
    <dbReference type="NCBI Taxonomy" id="195883"/>
    <lineage>
        <taxon>Eukaryota</taxon>
        <taxon>Metazoa</taxon>
        <taxon>Ecdysozoa</taxon>
        <taxon>Arthropoda</taxon>
        <taxon>Hexapoda</taxon>
        <taxon>Insecta</taxon>
        <taxon>Pterygota</taxon>
        <taxon>Neoptera</taxon>
        <taxon>Paraneoptera</taxon>
        <taxon>Hemiptera</taxon>
        <taxon>Auchenorrhyncha</taxon>
        <taxon>Fulgoroidea</taxon>
        <taxon>Delphacidae</taxon>
        <taxon>Criomorphinae</taxon>
        <taxon>Laodelphax</taxon>
    </lineage>
</organism>
<keyword evidence="2" id="KW-0732">Signal</keyword>
<sequence>MTSLTIIITLAGTLLMQQGCNGQAATERQYFGSRVGSQAQAPSQPASVTEDQQEDQNQVRSRFQQEQQNFLAFVQQQGLLRQQPIQTAPAYPYVLSDATPRSSPEYQLAQLQYQQQILQQQQKVLQLQLQQQRLQAAQADRPASLAPQPEQYQQQQQKAPATLLGVAFSPATSVAHTRFQGNGINYQYR</sequence>
<accession>A0A482WT00</accession>
<reference evidence="3 4" key="1">
    <citation type="journal article" date="2017" name="Gigascience">
        <title>Genome sequence of the small brown planthopper, Laodelphax striatellus.</title>
        <authorList>
            <person name="Zhu J."/>
            <person name="Jiang F."/>
            <person name="Wang X."/>
            <person name="Yang P."/>
            <person name="Bao Y."/>
            <person name="Zhao W."/>
            <person name="Wang W."/>
            <person name="Lu H."/>
            <person name="Wang Q."/>
            <person name="Cui N."/>
            <person name="Li J."/>
            <person name="Chen X."/>
            <person name="Luo L."/>
            <person name="Yu J."/>
            <person name="Kang L."/>
            <person name="Cui F."/>
        </authorList>
    </citation>
    <scope>NUCLEOTIDE SEQUENCE [LARGE SCALE GENOMIC DNA]</scope>
    <source>
        <strain evidence="3">Lst14</strain>
    </source>
</reference>